<evidence type="ECO:0000313" key="2">
    <source>
        <dbReference type="Proteomes" id="UP001229346"/>
    </source>
</evidence>
<proteinExistence type="predicted"/>
<name>A0ABT9TYS7_PAEHA</name>
<reference evidence="1 2" key="1">
    <citation type="submission" date="2023-07" db="EMBL/GenBank/DDBJ databases">
        <title>Sorghum-associated microbial communities from plants grown in Nebraska, USA.</title>
        <authorList>
            <person name="Schachtman D."/>
        </authorList>
    </citation>
    <scope>NUCLEOTIDE SEQUENCE [LARGE SCALE GENOMIC DNA]</scope>
    <source>
        <strain evidence="1 2">CC482</strain>
    </source>
</reference>
<sequence>MTLPYPVPRKRVLRLLATGSLMIPLRKFPEMLVHMFCQCTNKHHNLLTTKKFVVQEQSLN</sequence>
<protein>
    <submittedName>
        <fullName evidence="1">Uncharacterized protein</fullName>
    </submittedName>
</protein>
<evidence type="ECO:0000313" key="1">
    <source>
        <dbReference type="EMBL" id="MDQ0112531.1"/>
    </source>
</evidence>
<accession>A0ABT9TYS7</accession>
<organism evidence="1 2">
    <name type="scientific">Paenibacillus harenae</name>
    <dbReference type="NCBI Taxonomy" id="306543"/>
    <lineage>
        <taxon>Bacteria</taxon>
        <taxon>Bacillati</taxon>
        <taxon>Bacillota</taxon>
        <taxon>Bacilli</taxon>
        <taxon>Bacillales</taxon>
        <taxon>Paenibacillaceae</taxon>
        <taxon>Paenibacillus</taxon>
    </lineage>
</organism>
<keyword evidence="2" id="KW-1185">Reference proteome</keyword>
<dbReference type="EMBL" id="JAUSSU010000003">
    <property type="protein sequence ID" value="MDQ0112531.1"/>
    <property type="molecule type" value="Genomic_DNA"/>
</dbReference>
<dbReference type="Proteomes" id="UP001229346">
    <property type="component" value="Unassembled WGS sequence"/>
</dbReference>
<gene>
    <name evidence="1" type="ORF">J2T15_001966</name>
</gene>
<comment type="caution">
    <text evidence="1">The sequence shown here is derived from an EMBL/GenBank/DDBJ whole genome shotgun (WGS) entry which is preliminary data.</text>
</comment>